<dbReference type="GO" id="GO:0003676">
    <property type="term" value="F:nucleic acid binding"/>
    <property type="evidence" value="ECO:0007669"/>
    <property type="project" value="InterPro"/>
</dbReference>
<dbReference type="OrthoDB" id="1283000at2759"/>
<dbReference type="AlphaFoldDB" id="A0A2G2XPM9"/>
<dbReference type="Pfam" id="PF01585">
    <property type="entry name" value="G-patch"/>
    <property type="match status" value="1"/>
</dbReference>
<feature type="domain" description="G-patch" evidence="1">
    <location>
        <begin position="28"/>
        <end position="64"/>
    </location>
</feature>
<evidence type="ECO:0000313" key="3">
    <source>
        <dbReference type="Proteomes" id="UP000224567"/>
    </source>
</evidence>
<sequence>MQVRNTNEKIKPVQINILSAVKIFELEMLKYGYHPKKRLGPKANGIVEPIKLKHQRGTIGLGYELSFEGVCSEGLGVTMFVPAQLLVLEQVVDEDIIEGIKFCFVAGIEGEPEMNFKKLTIRVVEPGEVLWN</sequence>
<reference evidence="3" key="2">
    <citation type="journal article" date="2017" name="J. Anim. Genet.">
        <title>Multiple reference genome sequences of hot pepper reveal the massive evolution of plant disease resistance genes by retroduplication.</title>
        <authorList>
            <person name="Kim S."/>
            <person name="Park J."/>
            <person name="Yeom S.-I."/>
            <person name="Kim Y.-M."/>
            <person name="Seo E."/>
            <person name="Kim K.-T."/>
            <person name="Kim M.-S."/>
            <person name="Lee J.M."/>
            <person name="Cheong K."/>
            <person name="Shin H.-S."/>
            <person name="Kim S.-B."/>
            <person name="Han K."/>
            <person name="Lee J."/>
            <person name="Park M."/>
            <person name="Lee H.-A."/>
            <person name="Lee H.-Y."/>
            <person name="Lee Y."/>
            <person name="Oh S."/>
            <person name="Lee J.H."/>
            <person name="Choi E."/>
            <person name="Choi E."/>
            <person name="Lee S.E."/>
            <person name="Jeon J."/>
            <person name="Kim H."/>
            <person name="Choi G."/>
            <person name="Song H."/>
            <person name="Lee J."/>
            <person name="Lee S.-C."/>
            <person name="Kwon J.-K."/>
            <person name="Lee H.-Y."/>
            <person name="Koo N."/>
            <person name="Hong Y."/>
            <person name="Kim R.W."/>
            <person name="Kang W.-H."/>
            <person name="Huh J.H."/>
            <person name="Kang B.-C."/>
            <person name="Yang T.-J."/>
            <person name="Lee Y.-H."/>
            <person name="Bennetzen J.L."/>
            <person name="Choi D."/>
        </authorList>
    </citation>
    <scope>NUCLEOTIDE SEQUENCE [LARGE SCALE GENOMIC DNA]</scope>
    <source>
        <strain evidence="3">cv. PBC81</strain>
    </source>
</reference>
<keyword evidence="3" id="KW-1185">Reference proteome</keyword>
<dbReference type="Proteomes" id="UP000224567">
    <property type="component" value="Unassembled WGS sequence"/>
</dbReference>
<reference evidence="2 3" key="1">
    <citation type="journal article" date="2017" name="Genome Biol.">
        <title>New reference genome sequences of hot pepper reveal the massive evolution of plant disease-resistance genes by retroduplication.</title>
        <authorList>
            <person name="Kim S."/>
            <person name="Park J."/>
            <person name="Yeom S.I."/>
            <person name="Kim Y.M."/>
            <person name="Seo E."/>
            <person name="Kim K.T."/>
            <person name="Kim M.S."/>
            <person name="Lee J.M."/>
            <person name="Cheong K."/>
            <person name="Shin H.S."/>
            <person name="Kim S.B."/>
            <person name="Han K."/>
            <person name="Lee J."/>
            <person name="Park M."/>
            <person name="Lee H.A."/>
            <person name="Lee H.Y."/>
            <person name="Lee Y."/>
            <person name="Oh S."/>
            <person name="Lee J.H."/>
            <person name="Choi E."/>
            <person name="Choi E."/>
            <person name="Lee S.E."/>
            <person name="Jeon J."/>
            <person name="Kim H."/>
            <person name="Choi G."/>
            <person name="Song H."/>
            <person name="Lee J."/>
            <person name="Lee S.C."/>
            <person name="Kwon J.K."/>
            <person name="Lee H.Y."/>
            <person name="Koo N."/>
            <person name="Hong Y."/>
            <person name="Kim R.W."/>
            <person name="Kang W.H."/>
            <person name="Huh J.H."/>
            <person name="Kang B.C."/>
            <person name="Yang T.J."/>
            <person name="Lee Y.H."/>
            <person name="Bennetzen J.L."/>
            <person name="Choi D."/>
        </authorList>
    </citation>
    <scope>NUCLEOTIDE SEQUENCE [LARGE SCALE GENOMIC DNA]</scope>
    <source>
        <strain evidence="3">cv. PBC81</strain>
    </source>
</reference>
<dbReference type="EMBL" id="MLFT02000001">
    <property type="protein sequence ID" value="PHT59438.1"/>
    <property type="molecule type" value="Genomic_DNA"/>
</dbReference>
<protein>
    <recommendedName>
        <fullName evidence="1">G-patch domain-containing protein</fullName>
    </recommendedName>
</protein>
<name>A0A2G2XPM9_CAPBA</name>
<organism evidence="2 3">
    <name type="scientific">Capsicum baccatum</name>
    <name type="common">Peruvian pepper</name>
    <dbReference type="NCBI Taxonomy" id="33114"/>
    <lineage>
        <taxon>Eukaryota</taxon>
        <taxon>Viridiplantae</taxon>
        <taxon>Streptophyta</taxon>
        <taxon>Embryophyta</taxon>
        <taxon>Tracheophyta</taxon>
        <taxon>Spermatophyta</taxon>
        <taxon>Magnoliopsida</taxon>
        <taxon>eudicotyledons</taxon>
        <taxon>Gunneridae</taxon>
        <taxon>Pentapetalae</taxon>
        <taxon>asterids</taxon>
        <taxon>lamiids</taxon>
        <taxon>Solanales</taxon>
        <taxon>Solanaceae</taxon>
        <taxon>Solanoideae</taxon>
        <taxon>Capsiceae</taxon>
        <taxon>Capsicum</taxon>
    </lineage>
</organism>
<dbReference type="InterPro" id="IPR000467">
    <property type="entry name" value="G_patch_dom"/>
</dbReference>
<evidence type="ECO:0000259" key="1">
    <source>
        <dbReference type="Pfam" id="PF01585"/>
    </source>
</evidence>
<comment type="caution">
    <text evidence="2">The sequence shown here is derived from an EMBL/GenBank/DDBJ whole genome shotgun (WGS) entry which is preliminary data.</text>
</comment>
<evidence type="ECO:0000313" key="2">
    <source>
        <dbReference type="EMBL" id="PHT59438.1"/>
    </source>
</evidence>
<accession>A0A2G2XPM9</accession>
<gene>
    <name evidence="2" type="ORF">CQW23_01801</name>
</gene>
<proteinExistence type="predicted"/>